<organism evidence="2 3">
    <name type="scientific">Panagrellus redivivus</name>
    <name type="common">Microworm</name>
    <dbReference type="NCBI Taxonomy" id="6233"/>
    <lineage>
        <taxon>Eukaryota</taxon>
        <taxon>Metazoa</taxon>
        <taxon>Ecdysozoa</taxon>
        <taxon>Nematoda</taxon>
        <taxon>Chromadorea</taxon>
        <taxon>Rhabditida</taxon>
        <taxon>Tylenchina</taxon>
        <taxon>Panagrolaimomorpha</taxon>
        <taxon>Panagrolaimoidea</taxon>
        <taxon>Panagrolaimidae</taxon>
        <taxon>Panagrellus</taxon>
    </lineage>
</organism>
<dbReference type="WBParaSite" id="Pan_g17558.t1">
    <property type="protein sequence ID" value="Pan_g17558.t1"/>
    <property type="gene ID" value="Pan_g17558"/>
</dbReference>
<evidence type="ECO:0000313" key="3">
    <source>
        <dbReference type="WBParaSite" id="Pan_g17558.t1"/>
    </source>
</evidence>
<dbReference type="Gene3D" id="3.30.530.20">
    <property type="match status" value="1"/>
</dbReference>
<dbReference type="GO" id="GO:0008289">
    <property type="term" value="F:lipid binding"/>
    <property type="evidence" value="ECO:0007669"/>
    <property type="project" value="InterPro"/>
</dbReference>
<dbReference type="GO" id="GO:0031902">
    <property type="term" value="C:late endosome membrane"/>
    <property type="evidence" value="ECO:0007669"/>
    <property type="project" value="TreeGrafter"/>
</dbReference>
<feature type="domain" description="START" evidence="1">
    <location>
        <begin position="45"/>
        <end position="226"/>
    </location>
</feature>
<keyword evidence="2" id="KW-1185">Reference proteome</keyword>
<dbReference type="SMART" id="SM00234">
    <property type="entry name" value="START"/>
    <property type="match status" value="1"/>
</dbReference>
<dbReference type="Pfam" id="PF01852">
    <property type="entry name" value="START"/>
    <property type="match status" value="1"/>
</dbReference>
<dbReference type="AlphaFoldDB" id="A0A7E4V7P3"/>
<evidence type="ECO:0000313" key="2">
    <source>
        <dbReference type="Proteomes" id="UP000492821"/>
    </source>
</evidence>
<dbReference type="GO" id="GO:0005789">
    <property type="term" value="C:endoplasmic reticulum membrane"/>
    <property type="evidence" value="ECO:0007669"/>
    <property type="project" value="TreeGrafter"/>
</dbReference>
<dbReference type="InterPro" id="IPR002913">
    <property type="entry name" value="START_lipid-bd_dom"/>
</dbReference>
<dbReference type="PROSITE" id="PS50848">
    <property type="entry name" value="START"/>
    <property type="match status" value="1"/>
</dbReference>
<protein>
    <submittedName>
        <fullName evidence="3">START domain-containing protein</fullName>
    </submittedName>
</protein>
<accession>A0A7E4V7P3</accession>
<dbReference type="GO" id="GO:0005765">
    <property type="term" value="C:lysosomal membrane"/>
    <property type="evidence" value="ECO:0007669"/>
    <property type="project" value="TreeGrafter"/>
</dbReference>
<dbReference type="CDD" id="cd00177">
    <property type="entry name" value="START"/>
    <property type="match status" value="1"/>
</dbReference>
<reference evidence="3" key="2">
    <citation type="submission" date="2020-10" db="UniProtKB">
        <authorList>
            <consortium name="WormBaseParasite"/>
        </authorList>
    </citation>
    <scope>IDENTIFICATION</scope>
</reference>
<dbReference type="InterPro" id="IPR023393">
    <property type="entry name" value="START-like_dom_sf"/>
</dbReference>
<dbReference type="InterPro" id="IPR051869">
    <property type="entry name" value="STARD3"/>
</dbReference>
<sequence>MTTINLYGVKDYIEDEKYADSVETAKKTFKEAFALYTDEGFESFDGWKRESQTAQHSVYSRQMSYGKLFALRSVIAKPLETVFAERWHGLDSVANWNNNIEFSSTVKKLSSHIDIAHYANRDVLMVKSRDYVAVRIWRKIDGDYYLIVRSTDVDDVPPSDRVRAIIHMGAGRFRQDPNDPGQTLVDLMLCIDFGGSIPRYIINTVMGKLMIKDFEETRKHIESIGDTDTDNDDEESE</sequence>
<name>A0A7E4V7P3_PANRE</name>
<reference evidence="2" key="1">
    <citation type="journal article" date="2013" name="Genetics">
        <title>The draft genome and transcriptome of Panagrellus redivivus are shaped by the harsh demands of a free-living lifestyle.</title>
        <authorList>
            <person name="Srinivasan J."/>
            <person name="Dillman A.R."/>
            <person name="Macchietto M.G."/>
            <person name="Heikkinen L."/>
            <person name="Lakso M."/>
            <person name="Fracchia K.M."/>
            <person name="Antoshechkin I."/>
            <person name="Mortazavi A."/>
            <person name="Wong G."/>
            <person name="Sternberg P.W."/>
        </authorList>
    </citation>
    <scope>NUCLEOTIDE SEQUENCE [LARGE SCALE GENOMIC DNA]</scope>
    <source>
        <strain evidence="2">MT8872</strain>
    </source>
</reference>
<evidence type="ECO:0000259" key="1">
    <source>
        <dbReference type="PROSITE" id="PS50848"/>
    </source>
</evidence>
<dbReference type="GO" id="GO:0099044">
    <property type="term" value="P:vesicle tethering to endoplasmic reticulum"/>
    <property type="evidence" value="ECO:0007669"/>
    <property type="project" value="TreeGrafter"/>
</dbReference>
<dbReference type="Proteomes" id="UP000492821">
    <property type="component" value="Unassembled WGS sequence"/>
</dbReference>
<dbReference type="GO" id="GO:0140284">
    <property type="term" value="C:endoplasmic reticulum-endosome membrane contact site"/>
    <property type="evidence" value="ECO:0007669"/>
    <property type="project" value="TreeGrafter"/>
</dbReference>
<dbReference type="PANTHER" id="PTHR46121:SF3">
    <property type="entry name" value="STEROIDOGENIC ACUTE REGULATORY-LIKE PROTEIN 1"/>
    <property type="match status" value="1"/>
</dbReference>
<proteinExistence type="predicted"/>
<dbReference type="SUPFAM" id="SSF55961">
    <property type="entry name" value="Bet v1-like"/>
    <property type="match status" value="1"/>
</dbReference>
<dbReference type="PANTHER" id="PTHR46121">
    <property type="entry name" value="STEROIDOGENIC ACUTE REGULATORY PROTEIN-LIKE"/>
    <property type="match status" value="1"/>
</dbReference>